<evidence type="ECO:0000313" key="1">
    <source>
        <dbReference type="EMBL" id="MPN39439.1"/>
    </source>
</evidence>
<proteinExistence type="predicted"/>
<accession>A0A645HMG1</accession>
<protein>
    <submittedName>
        <fullName evidence="1">Uncharacterized protein</fullName>
    </submittedName>
</protein>
<comment type="caution">
    <text evidence="1">The sequence shown here is derived from an EMBL/GenBank/DDBJ whole genome shotgun (WGS) entry which is preliminary data.</text>
</comment>
<name>A0A645HMG1_9ZZZZ</name>
<sequence length="75" mass="8559">MASGEIRRQIDIEAQPLFRHLVADQAQQVFHRLAEAEPGALEDQALGFDLRDVEDVVDDVQEMARRRVDLFQLVA</sequence>
<dbReference type="EMBL" id="VSSQ01095257">
    <property type="protein sequence ID" value="MPN39439.1"/>
    <property type="molecule type" value="Genomic_DNA"/>
</dbReference>
<reference evidence="1" key="1">
    <citation type="submission" date="2019-08" db="EMBL/GenBank/DDBJ databases">
        <authorList>
            <person name="Kucharzyk K."/>
            <person name="Murdoch R.W."/>
            <person name="Higgins S."/>
            <person name="Loffler F."/>
        </authorList>
    </citation>
    <scope>NUCLEOTIDE SEQUENCE</scope>
</reference>
<dbReference type="AlphaFoldDB" id="A0A645HMG1"/>
<gene>
    <name evidence="1" type="ORF">SDC9_186967</name>
</gene>
<organism evidence="1">
    <name type="scientific">bioreactor metagenome</name>
    <dbReference type="NCBI Taxonomy" id="1076179"/>
    <lineage>
        <taxon>unclassified sequences</taxon>
        <taxon>metagenomes</taxon>
        <taxon>ecological metagenomes</taxon>
    </lineage>
</organism>